<evidence type="ECO:0000256" key="8">
    <source>
        <dbReference type="ARBA" id="ARBA00074156"/>
    </source>
</evidence>
<dbReference type="GO" id="GO:0034599">
    <property type="term" value="P:cellular response to oxidative stress"/>
    <property type="evidence" value="ECO:0007669"/>
    <property type="project" value="InterPro"/>
</dbReference>
<evidence type="ECO:0000256" key="12">
    <source>
        <dbReference type="RuleBase" id="RU366011"/>
    </source>
</evidence>
<dbReference type="AlphaFoldDB" id="A0A0M8MLZ7"/>
<dbReference type="InterPro" id="IPR037944">
    <property type="entry name" value="PRX5-like"/>
</dbReference>
<organism evidence="14 15">
    <name type="scientific">Malassezia pachydermatis</name>
    <dbReference type="NCBI Taxonomy" id="77020"/>
    <lineage>
        <taxon>Eukaryota</taxon>
        <taxon>Fungi</taxon>
        <taxon>Dikarya</taxon>
        <taxon>Basidiomycota</taxon>
        <taxon>Ustilaginomycotina</taxon>
        <taxon>Malasseziomycetes</taxon>
        <taxon>Malasseziales</taxon>
        <taxon>Malasseziaceae</taxon>
        <taxon>Malassezia</taxon>
    </lineage>
</organism>
<dbReference type="Pfam" id="PF08534">
    <property type="entry name" value="Redoxin"/>
    <property type="match status" value="1"/>
</dbReference>
<dbReference type="PROSITE" id="PS51352">
    <property type="entry name" value="THIOREDOXIN_2"/>
    <property type="match status" value="1"/>
</dbReference>
<dbReference type="PANTHER" id="PTHR10430">
    <property type="entry name" value="PEROXIREDOXIN"/>
    <property type="match status" value="1"/>
</dbReference>
<evidence type="ECO:0000256" key="7">
    <source>
        <dbReference type="ARBA" id="ARBA00063543"/>
    </source>
</evidence>
<dbReference type="GO" id="GO:0005777">
    <property type="term" value="C:peroxisome"/>
    <property type="evidence" value="ECO:0007669"/>
    <property type="project" value="TreeGrafter"/>
</dbReference>
<dbReference type="Gene3D" id="3.40.30.10">
    <property type="entry name" value="Glutaredoxin"/>
    <property type="match status" value="1"/>
</dbReference>
<keyword evidence="4 12" id="KW-0560">Oxidoreductase</keyword>
<keyword evidence="2 12" id="KW-0575">Peroxidase</keyword>
<dbReference type="GO" id="GO:0005739">
    <property type="term" value="C:mitochondrion"/>
    <property type="evidence" value="ECO:0007669"/>
    <property type="project" value="TreeGrafter"/>
</dbReference>
<dbReference type="InterPro" id="IPR013766">
    <property type="entry name" value="Thioredoxin_domain"/>
</dbReference>
<dbReference type="FunFam" id="3.40.30.10:FF:000020">
    <property type="entry name" value="Peroxiredoxin"/>
    <property type="match status" value="1"/>
</dbReference>
<feature type="active site" description="Cysteine sulfenic acid (-SOH) intermediate" evidence="11">
    <location>
        <position position="59"/>
    </location>
</feature>
<accession>A0A0M8MLZ7</accession>
<dbReference type="CDD" id="cd03013">
    <property type="entry name" value="PRX5_like"/>
    <property type="match status" value="1"/>
</dbReference>
<dbReference type="RefSeq" id="XP_017990439.1">
    <property type="nucleotide sequence ID" value="XM_018135803.1"/>
</dbReference>
<dbReference type="GeneID" id="28727678"/>
<evidence type="ECO:0000256" key="6">
    <source>
        <dbReference type="ARBA" id="ARBA00023284"/>
    </source>
</evidence>
<keyword evidence="3 12" id="KW-0049">Antioxidant</keyword>
<comment type="function">
    <text evidence="12">Thiol-specific peroxidase that catalyzes the reduction of hydrogen peroxide and organic hydroperoxides to water and alcohols, respectively. Plays a role in cell protection against oxidative stress by detoxifying peroxides.</text>
</comment>
<dbReference type="VEuPathDB" id="FungiDB:Malapachy_1298"/>
<evidence type="ECO:0000256" key="11">
    <source>
        <dbReference type="PIRSR" id="PIRSR637944-1"/>
    </source>
</evidence>
<dbReference type="GO" id="GO:0045454">
    <property type="term" value="P:cell redox homeostasis"/>
    <property type="evidence" value="ECO:0007669"/>
    <property type="project" value="TreeGrafter"/>
</dbReference>
<reference evidence="14 15" key="1">
    <citation type="submission" date="2015-07" db="EMBL/GenBank/DDBJ databases">
        <title>Draft Genome Sequence of Malassezia furfur CBS1878 and Malassezia pachydermatis CBS1879.</title>
        <authorList>
            <person name="Triana S."/>
            <person name="Ohm R."/>
            <person name="Gonzalez A."/>
            <person name="DeCock H."/>
            <person name="Restrepo S."/>
            <person name="Celis A."/>
        </authorList>
    </citation>
    <scope>NUCLEOTIDE SEQUENCE [LARGE SCALE GENOMIC DNA]</scope>
    <source>
        <strain evidence="14 15">CBS 1879</strain>
    </source>
</reference>
<comment type="caution">
    <text evidence="14">The sequence shown here is derived from an EMBL/GenBank/DDBJ whole genome shotgun (WGS) entry which is preliminary data.</text>
</comment>
<keyword evidence="6 12" id="KW-0676">Redox-active center</keyword>
<evidence type="ECO:0000259" key="13">
    <source>
        <dbReference type="PROSITE" id="PS51352"/>
    </source>
</evidence>
<keyword evidence="15" id="KW-1185">Reference proteome</keyword>
<comment type="subunit">
    <text evidence="7">Homodimer; disulfide-linked, upon oxidation.</text>
</comment>
<dbReference type="EMBL" id="LGAV01000009">
    <property type="protein sequence ID" value="KOS12807.1"/>
    <property type="molecule type" value="Genomic_DNA"/>
</dbReference>
<dbReference type="InterPro" id="IPR013740">
    <property type="entry name" value="Redoxin"/>
</dbReference>
<proteinExistence type="inferred from homology"/>
<evidence type="ECO:0000256" key="5">
    <source>
        <dbReference type="ARBA" id="ARBA00023157"/>
    </source>
</evidence>
<dbReference type="Proteomes" id="UP000037751">
    <property type="component" value="Unassembled WGS sequence"/>
</dbReference>
<evidence type="ECO:0000256" key="2">
    <source>
        <dbReference type="ARBA" id="ARBA00022559"/>
    </source>
</evidence>
<feature type="domain" description="Thioredoxin" evidence="13">
    <location>
        <begin position="3"/>
        <end position="169"/>
    </location>
</feature>
<protein>
    <recommendedName>
        <fullName evidence="8">Putative peroxiredoxin</fullName>
    </recommendedName>
    <alternativeName>
        <fullName evidence="9">Thioredoxin reductase</fullName>
    </alternativeName>
    <alternativeName>
        <fullName evidence="10">Thioredoxin-dependent peroxiredoxin</fullName>
    </alternativeName>
</protein>
<evidence type="ECO:0000256" key="9">
    <source>
        <dbReference type="ARBA" id="ARBA00076301"/>
    </source>
</evidence>
<dbReference type="PANTHER" id="PTHR10430:SF16">
    <property type="entry name" value="PEROXIREDOXIN-5, MITOCHONDRIAL"/>
    <property type="match status" value="1"/>
</dbReference>
<name>A0A0M8MLZ7_9BASI</name>
<gene>
    <name evidence="14" type="ORF">Malapachy_1298</name>
</gene>
<evidence type="ECO:0000256" key="4">
    <source>
        <dbReference type="ARBA" id="ARBA00023002"/>
    </source>
</evidence>
<sequence>MPASKGDVIPNTTFSYIPWSPELESGKACGVPTTFQSHDRWKGKKVVIVSIPGAFTPVCHVHHIPGFMAKQKELKSKGVDEIVVIAANDAFVMSAWGVNQGGKDDLVFASDVDAKFSQGLGATLDLSAKGMGTRTARYALIVDDLKVVDLSIDEGELSQSSAEAVLSKL</sequence>
<dbReference type="InterPro" id="IPR036249">
    <property type="entry name" value="Thioredoxin-like_sf"/>
</dbReference>
<evidence type="ECO:0000256" key="1">
    <source>
        <dbReference type="ARBA" id="ARBA00010505"/>
    </source>
</evidence>
<evidence type="ECO:0000313" key="14">
    <source>
        <dbReference type="EMBL" id="KOS12807.1"/>
    </source>
</evidence>
<evidence type="ECO:0000256" key="10">
    <source>
        <dbReference type="ARBA" id="ARBA00079296"/>
    </source>
</evidence>
<dbReference type="OrthoDB" id="195498at2759"/>
<evidence type="ECO:0000256" key="3">
    <source>
        <dbReference type="ARBA" id="ARBA00022862"/>
    </source>
</evidence>
<dbReference type="GO" id="GO:0008379">
    <property type="term" value="F:thioredoxin peroxidase activity"/>
    <property type="evidence" value="ECO:0007669"/>
    <property type="project" value="InterPro"/>
</dbReference>
<dbReference type="STRING" id="77020.A0A0M8MLZ7"/>
<dbReference type="GO" id="GO:0042744">
    <property type="term" value="P:hydrogen peroxide catabolic process"/>
    <property type="evidence" value="ECO:0007669"/>
    <property type="project" value="TreeGrafter"/>
</dbReference>
<dbReference type="SUPFAM" id="SSF52833">
    <property type="entry name" value="Thioredoxin-like"/>
    <property type="match status" value="1"/>
</dbReference>
<comment type="similarity">
    <text evidence="1 12">Belongs to the peroxiredoxin family. Prx5 subfamily.</text>
</comment>
<evidence type="ECO:0000313" key="15">
    <source>
        <dbReference type="Proteomes" id="UP000037751"/>
    </source>
</evidence>
<keyword evidence="5" id="KW-1015">Disulfide bond</keyword>